<evidence type="ECO:0000313" key="2">
    <source>
        <dbReference type="Proteomes" id="UP000283063"/>
    </source>
</evidence>
<dbReference type="AlphaFoldDB" id="A0A3T0MYW9"/>
<dbReference type="GO" id="GO:0016787">
    <property type="term" value="F:hydrolase activity"/>
    <property type="evidence" value="ECO:0007669"/>
    <property type="project" value="UniProtKB-KW"/>
</dbReference>
<keyword evidence="2" id="KW-1185">Reference proteome</keyword>
<sequence>MSNHIIHLANGELQSDTPKSKVDEILAQAAASKNIVLHFHGGLVSEARGRDIAEFLTRQYDEGDAYPVFFVWEAGLLETIQNNLGQIAKELIFRTVVKRVTGILARKLTQTDGDRATGALPNVNLSGVEAKLEEALDALAVGEDASGELLSDIVDVSGLAQLTPLEELQLREELNRDFTLRRAVGEVTNGLRDADDIANELSSRSANSVRGSAETLMDPGSIERMVDRPDPASRGVLSVIRVAKAVIAVAKRCISRALDGRAHGLHATVVEEILREFYVANVGGLVWKHMKQDTADSFGDNPERHGGTAVLTVLNDLMEADPDLRITLVGHSTGAVYIAHMLEKADEIRPQGFNFDVVFLAPAVTFDLAATAFQNHGGQMRNFRIFTMTDENEQEDVLVKFLYPHSLLYFVSGVVEFEPDAPLVGMQRFYETEAFPDDEFPKVASLRNHLVSIEHSVVWSVTTGAGPGLNSQSLCHGDFDNDETTLTSLKHILKHGF</sequence>
<dbReference type="OrthoDB" id="1491023at2"/>
<dbReference type="KEGG" id="sedi:EBB79_02980"/>
<dbReference type="SUPFAM" id="SSF53474">
    <property type="entry name" value="alpha/beta-Hydrolases"/>
    <property type="match status" value="1"/>
</dbReference>
<dbReference type="Proteomes" id="UP000283063">
    <property type="component" value="Chromosome"/>
</dbReference>
<evidence type="ECO:0000313" key="1">
    <source>
        <dbReference type="EMBL" id="AZV76960.1"/>
    </source>
</evidence>
<dbReference type="RefSeq" id="WP_127747502.1">
    <property type="nucleotide sequence ID" value="NZ_CP033219.1"/>
</dbReference>
<organism evidence="1 2">
    <name type="scientific">Parasedimentitalea marina</name>
    <dbReference type="NCBI Taxonomy" id="2483033"/>
    <lineage>
        <taxon>Bacteria</taxon>
        <taxon>Pseudomonadati</taxon>
        <taxon>Pseudomonadota</taxon>
        <taxon>Alphaproteobacteria</taxon>
        <taxon>Rhodobacterales</taxon>
        <taxon>Paracoccaceae</taxon>
        <taxon>Parasedimentitalea</taxon>
    </lineage>
</organism>
<dbReference type="Pfam" id="PF05990">
    <property type="entry name" value="DUF900"/>
    <property type="match status" value="1"/>
</dbReference>
<dbReference type="InterPro" id="IPR029058">
    <property type="entry name" value="AB_hydrolase_fold"/>
</dbReference>
<proteinExistence type="predicted"/>
<keyword evidence="1" id="KW-0378">Hydrolase</keyword>
<accession>A0A3T0MYW9</accession>
<gene>
    <name evidence="1" type="ORF">EBB79_02980</name>
</gene>
<dbReference type="EMBL" id="CP033219">
    <property type="protein sequence ID" value="AZV76960.1"/>
    <property type="molecule type" value="Genomic_DNA"/>
</dbReference>
<protein>
    <submittedName>
        <fullName evidence="1">Alpha/beta hydrolase</fullName>
    </submittedName>
</protein>
<name>A0A3T0MYW9_9RHOB</name>
<dbReference type="InterPro" id="IPR010297">
    <property type="entry name" value="DUF900_hydrolase"/>
</dbReference>
<reference evidence="1 2" key="1">
    <citation type="submission" date="2018-10" db="EMBL/GenBank/DDBJ databases">
        <title>Parasedimentitalea marina sp. nov., a psychrophilic bacterium isolated from deep seawater of the New Britain Trench.</title>
        <authorList>
            <person name="Cao J."/>
        </authorList>
    </citation>
    <scope>NUCLEOTIDE SEQUENCE [LARGE SCALE GENOMIC DNA]</scope>
    <source>
        <strain evidence="1 2">W43</strain>
    </source>
</reference>